<keyword evidence="1" id="KW-0472">Membrane</keyword>
<evidence type="ECO:0000313" key="2">
    <source>
        <dbReference type="EMBL" id="GKV48690.1"/>
    </source>
</evidence>
<reference evidence="2 3" key="1">
    <citation type="journal article" date="2021" name="Commun. Biol.">
        <title>The genome of Shorea leprosula (Dipterocarpaceae) highlights the ecological relevance of drought in aseasonal tropical rainforests.</title>
        <authorList>
            <person name="Ng K.K.S."/>
            <person name="Kobayashi M.J."/>
            <person name="Fawcett J.A."/>
            <person name="Hatakeyama M."/>
            <person name="Paape T."/>
            <person name="Ng C.H."/>
            <person name="Ang C.C."/>
            <person name="Tnah L.H."/>
            <person name="Lee C.T."/>
            <person name="Nishiyama T."/>
            <person name="Sese J."/>
            <person name="O'Brien M.J."/>
            <person name="Copetti D."/>
            <person name="Mohd Noor M.I."/>
            <person name="Ong R.C."/>
            <person name="Putra M."/>
            <person name="Sireger I.Z."/>
            <person name="Indrioko S."/>
            <person name="Kosugi Y."/>
            <person name="Izuno A."/>
            <person name="Isagi Y."/>
            <person name="Lee S.L."/>
            <person name="Shimizu K.K."/>
        </authorList>
    </citation>
    <scope>NUCLEOTIDE SEQUENCE [LARGE SCALE GENOMIC DNA]</scope>
    <source>
        <strain evidence="2">214</strain>
    </source>
</reference>
<dbReference type="EMBL" id="BPVZ01000267">
    <property type="protein sequence ID" value="GKV48690.1"/>
    <property type="molecule type" value="Genomic_DNA"/>
</dbReference>
<sequence length="98" mass="11080">MLRDQGKEFIPITVLAGIPIMCFVLLQFPLLVEITALTLRPDIFGRKTATTRLFELLAGSIPILASVVDVVKTRLIVGRKLRKFKRQMTNLENQMNTP</sequence>
<organism evidence="2 3">
    <name type="scientific">Rubroshorea leprosula</name>
    <dbReference type="NCBI Taxonomy" id="152421"/>
    <lineage>
        <taxon>Eukaryota</taxon>
        <taxon>Viridiplantae</taxon>
        <taxon>Streptophyta</taxon>
        <taxon>Embryophyta</taxon>
        <taxon>Tracheophyta</taxon>
        <taxon>Spermatophyta</taxon>
        <taxon>Magnoliopsida</taxon>
        <taxon>eudicotyledons</taxon>
        <taxon>Gunneridae</taxon>
        <taxon>Pentapetalae</taxon>
        <taxon>rosids</taxon>
        <taxon>malvids</taxon>
        <taxon>Malvales</taxon>
        <taxon>Dipterocarpaceae</taxon>
        <taxon>Rubroshorea</taxon>
    </lineage>
</organism>
<keyword evidence="1" id="KW-1133">Transmembrane helix</keyword>
<evidence type="ECO:0000313" key="3">
    <source>
        <dbReference type="Proteomes" id="UP001054252"/>
    </source>
</evidence>
<dbReference type="AlphaFoldDB" id="A0AAV5MGN1"/>
<feature type="transmembrane region" description="Helical" evidence="1">
    <location>
        <begin position="56"/>
        <end position="77"/>
    </location>
</feature>
<name>A0AAV5MGN1_9ROSI</name>
<comment type="caution">
    <text evidence="2">The sequence shown here is derived from an EMBL/GenBank/DDBJ whole genome shotgun (WGS) entry which is preliminary data.</text>
</comment>
<feature type="transmembrane region" description="Helical" evidence="1">
    <location>
        <begin position="12"/>
        <end position="36"/>
    </location>
</feature>
<evidence type="ECO:0000256" key="1">
    <source>
        <dbReference type="SAM" id="Phobius"/>
    </source>
</evidence>
<protein>
    <submittedName>
        <fullName evidence="2">Uncharacterized protein</fullName>
    </submittedName>
</protein>
<keyword evidence="1" id="KW-0812">Transmembrane</keyword>
<dbReference type="Proteomes" id="UP001054252">
    <property type="component" value="Unassembled WGS sequence"/>
</dbReference>
<proteinExistence type="predicted"/>
<keyword evidence="3" id="KW-1185">Reference proteome</keyword>
<accession>A0AAV5MGN1</accession>
<gene>
    <name evidence="2" type="ORF">SLEP1_g55494</name>
</gene>